<name>A0AA87DD57_9LACO</name>
<proteinExistence type="predicted"/>
<dbReference type="EMBL" id="ACGO02000001">
    <property type="protein sequence ID" value="EFJ70019.1"/>
    <property type="molecule type" value="Genomic_DNA"/>
</dbReference>
<sequence length="231" mass="26592">MVNANSVKFLKKGNMPTKKLELPNSLGYIKPTKKTISTEDHTNFQIFDCLFAKDKNHPIRYYDETNGEYIDLDRYQRKFDFHIFYNPSRNMLILDTNATIVKSFFRILKNLEEDQRIEVKTYKLDYEFIDQMFKTARTIRFKSSDQGVNSKTFSGNEVTINQEAIKAMKRDNVTSIIGVLDVKGQACTVSISKTGSIACYSSLPKALFNTGIDYPLLEFTVEVLKSLNLIN</sequence>
<evidence type="ECO:0000313" key="2">
    <source>
        <dbReference type="Proteomes" id="UP000003672"/>
    </source>
</evidence>
<dbReference type="Proteomes" id="UP000003672">
    <property type="component" value="Unassembled WGS sequence"/>
</dbReference>
<gene>
    <name evidence="1" type="ORF">HMPREF0514_10463</name>
</gene>
<organism evidence="1 2">
    <name type="scientific">Lactobacillus paragasseri JV-V03</name>
    <dbReference type="NCBI Taxonomy" id="525326"/>
    <lineage>
        <taxon>Bacteria</taxon>
        <taxon>Bacillati</taxon>
        <taxon>Bacillota</taxon>
        <taxon>Bacilli</taxon>
        <taxon>Lactobacillales</taxon>
        <taxon>Lactobacillaceae</taxon>
        <taxon>Lactobacillus</taxon>
    </lineage>
</organism>
<comment type="caution">
    <text evidence="1">The sequence shown here is derived from an EMBL/GenBank/DDBJ whole genome shotgun (WGS) entry which is preliminary data.</text>
</comment>
<reference evidence="1 2" key="1">
    <citation type="submission" date="2010-06" db="EMBL/GenBank/DDBJ databases">
        <authorList>
            <person name="Muzny D."/>
            <person name="Qin X."/>
            <person name="Buhay C."/>
            <person name="Dugan-Rocha S."/>
            <person name="Ding Y."/>
            <person name="Chen G."/>
            <person name="Hawes A."/>
            <person name="Holder M."/>
            <person name="Jhangiani S."/>
            <person name="Johnson A."/>
            <person name="Khan Z."/>
            <person name="Li Z."/>
            <person name="Liu W."/>
            <person name="Liu X."/>
            <person name="Perez L."/>
            <person name="Shen H."/>
            <person name="Wang Q."/>
            <person name="Watt J."/>
            <person name="Xi L."/>
            <person name="Xin Y."/>
            <person name="Zhou J."/>
            <person name="Deng J."/>
            <person name="Jiang H."/>
            <person name="Liu Y."/>
            <person name="Qu J."/>
            <person name="Song X.-Z."/>
            <person name="Zhang L."/>
            <person name="Villasana D."/>
            <person name="Johnson A."/>
            <person name="Liu J."/>
            <person name="Liyanage D."/>
            <person name="Lorensuhewa L."/>
            <person name="Robinson T."/>
            <person name="Song A."/>
            <person name="Song B.-B."/>
            <person name="Dinh H."/>
            <person name="Thornton R."/>
            <person name="Coyle M."/>
            <person name="Francisco L."/>
            <person name="Jackson L."/>
            <person name="Javaid M."/>
            <person name="Korchina V."/>
            <person name="Kovar C."/>
            <person name="Mata R."/>
            <person name="Mathew T."/>
            <person name="Ngo R."/>
            <person name="Nguyen L."/>
            <person name="Nguyen N."/>
            <person name="Okwuonu G."/>
            <person name="Ongeri F."/>
            <person name="Pham C."/>
            <person name="Simmons D."/>
            <person name="Wilczek-Boney K."/>
            <person name="Hale W."/>
            <person name="Jakkamsetti A."/>
            <person name="Pham P."/>
            <person name="Ruth R."/>
            <person name="San Lucas F."/>
            <person name="Warren J."/>
            <person name="Zhang J."/>
            <person name="Zhao Z."/>
            <person name="Zhou C."/>
            <person name="Zhu D."/>
            <person name="Lee S."/>
            <person name="Bess C."/>
            <person name="Blankenburg K."/>
            <person name="Forbes L."/>
            <person name="Fu Q."/>
            <person name="Gubbala S."/>
            <person name="Hirani K."/>
            <person name="Jayaseelan J.C."/>
            <person name="Lara F."/>
            <person name="Munidasa M."/>
            <person name="Palculict T."/>
            <person name="Patil S."/>
            <person name="Pu L.-L."/>
            <person name="Saada N."/>
            <person name="Tang L."/>
            <person name="Weissenberger G."/>
            <person name="Zhu Y."/>
            <person name="Hemphill L."/>
            <person name="Shang Y."/>
            <person name="Youmans B."/>
            <person name="Ayvaz T."/>
            <person name="Ross M."/>
            <person name="Santibanez J."/>
            <person name="Aqrawi P."/>
            <person name="Gross S."/>
            <person name="Joshi V."/>
            <person name="Fowler G."/>
            <person name="Nazareth L."/>
            <person name="Reid J."/>
            <person name="Worley K."/>
            <person name="Petrosino J."/>
            <person name="Highlander S."/>
            <person name="Gibbs R."/>
        </authorList>
    </citation>
    <scope>NUCLEOTIDE SEQUENCE [LARGE SCALE GENOMIC DNA]</scope>
    <source>
        <strain evidence="1 2">JV-V03</strain>
    </source>
</reference>
<dbReference type="RefSeq" id="WP_003648668.1">
    <property type="nucleotide sequence ID" value="NZ_CP040500.1"/>
</dbReference>
<protein>
    <submittedName>
        <fullName evidence="1">Uncharacterized protein</fullName>
    </submittedName>
</protein>
<evidence type="ECO:0000313" key="1">
    <source>
        <dbReference type="EMBL" id="EFJ70019.1"/>
    </source>
</evidence>
<dbReference type="AlphaFoldDB" id="A0AA87DD57"/>
<accession>A0AA87DD57</accession>